<comment type="caution">
    <text evidence="2">The sequence shown here is derived from an EMBL/GenBank/DDBJ whole genome shotgun (WGS) entry which is preliminary data.</text>
</comment>
<proteinExistence type="predicted"/>
<gene>
    <name evidence="2" type="ORF">AA984_04265</name>
</gene>
<reference evidence="2 3" key="1">
    <citation type="submission" date="2015-05" db="EMBL/GenBank/DDBJ databases">
        <title>Genome sequencing project for genomic taxonomy and phylogenomics of Bacillus-like bacteria.</title>
        <authorList>
            <person name="Liu B."/>
            <person name="Wang J."/>
            <person name="Zhu Y."/>
            <person name="Liu G."/>
            <person name="Chen Q."/>
            <person name="Chen Z."/>
            <person name="Lan J."/>
            <person name="Che J."/>
            <person name="Ge C."/>
            <person name="Shi H."/>
            <person name="Pan Z."/>
            <person name="Liu X."/>
        </authorList>
    </citation>
    <scope>NUCLEOTIDE SEQUENCE [LARGE SCALE GENOMIC DNA]</scope>
    <source>
        <strain evidence="2 3">DSM 9885</strain>
    </source>
</reference>
<protein>
    <submittedName>
        <fullName evidence="2">Uncharacterized protein</fullName>
    </submittedName>
</protein>
<name>A0A837KVE2_9BACL</name>
<feature type="transmembrane region" description="Helical" evidence="1">
    <location>
        <begin position="6"/>
        <end position="23"/>
    </location>
</feature>
<evidence type="ECO:0000313" key="3">
    <source>
        <dbReference type="Proteomes" id="UP000035218"/>
    </source>
</evidence>
<evidence type="ECO:0000256" key="1">
    <source>
        <dbReference type="SAM" id="Phobius"/>
    </source>
</evidence>
<keyword evidence="1" id="KW-1133">Transmembrane helix</keyword>
<evidence type="ECO:0000313" key="2">
    <source>
        <dbReference type="EMBL" id="KLI01133.1"/>
    </source>
</evidence>
<dbReference type="AlphaFoldDB" id="A0A837KVE2"/>
<keyword evidence="1" id="KW-0472">Membrane</keyword>
<accession>A0A837KVE2</accession>
<organism evidence="2 3">
    <name type="scientific">Brevibacillus formosus</name>
    <dbReference type="NCBI Taxonomy" id="54913"/>
    <lineage>
        <taxon>Bacteria</taxon>
        <taxon>Bacillati</taxon>
        <taxon>Bacillota</taxon>
        <taxon>Bacilli</taxon>
        <taxon>Bacillales</taxon>
        <taxon>Paenibacillaceae</taxon>
        <taxon>Brevibacillus</taxon>
    </lineage>
</organism>
<keyword evidence="1" id="KW-0812">Transmembrane</keyword>
<dbReference type="Proteomes" id="UP000035218">
    <property type="component" value="Unassembled WGS sequence"/>
</dbReference>
<sequence>MTVRILFSYIYIGTCVLIFINFAKTISPKNTKFQGGNVECWLGKRQQEGDEKGEQLLGKFESLMQSQSLHK</sequence>
<dbReference type="EMBL" id="LDCN01000001">
    <property type="protein sequence ID" value="KLI01133.1"/>
    <property type="molecule type" value="Genomic_DNA"/>
</dbReference>